<dbReference type="Pfam" id="PF25298">
    <property type="entry name" value="Baculo_FP_2nd"/>
    <property type="match status" value="1"/>
</dbReference>
<sequence>MPANRTPPASPQLTTPSIPVAASDDSLATPVRFALREASLHQSASAPDLSPQSNVTERNKKRKIDGVDEIASVELTRTMFTTYYSKQESQYEDMMIKINSIIEQNIELKRSVELMSDKYDEFLGRISALEAEKKEDKRLIRQLEDKIELLERTSRATGIEIRNVPKIDSETKDDLCELVSNLGQSLNLEISQSDLRDVHRLKTKEKSSPILVNFNSVILKEKVIKGVKNFNKTKENSEKLNTTHLKLGLSKQPVFVSECLTYKTQKLFYLARTQHKDCGYDFCWTSHGVVYLRKKVGDPQIRVNSEADFEKLRSANSA</sequence>
<comment type="caution">
    <text evidence="4">The sequence shown here is derived from an EMBL/GenBank/DDBJ whole genome shotgun (WGS) entry which is preliminary data.</text>
</comment>
<feature type="region of interest" description="Disordered" evidence="2">
    <location>
        <begin position="42"/>
        <end position="62"/>
    </location>
</feature>
<evidence type="ECO:0000313" key="5">
    <source>
        <dbReference type="EMBL" id="KAH9632850.1"/>
    </source>
</evidence>
<feature type="compositionally biased region" description="Polar residues" evidence="2">
    <location>
        <begin position="42"/>
        <end position="56"/>
    </location>
</feature>
<evidence type="ECO:0000313" key="4">
    <source>
        <dbReference type="EMBL" id="KAF9413626.1"/>
    </source>
</evidence>
<dbReference type="AlphaFoldDB" id="A0A835GDH8"/>
<accession>A0A835GDH8</accession>
<feature type="coiled-coil region" evidence="1">
    <location>
        <begin position="126"/>
        <end position="160"/>
    </location>
</feature>
<protein>
    <recommendedName>
        <fullName evidence="3">FP protein C-terminal domain-containing protein</fullName>
    </recommendedName>
</protein>
<dbReference type="Proteomes" id="UP000648187">
    <property type="component" value="Unassembled WGS sequence"/>
</dbReference>
<dbReference type="EMBL" id="JACKWZ010000153">
    <property type="protein sequence ID" value="KAF9413626.1"/>
    <property type="molecule type" value="Genomic_DNA"/>
</dbReference>
<dbReference type="InterPro" id="IPR057251">
    <property type="entry name" value="FP_C"/>
</dbReference>
<organism evidence="4 6">
    <name type="scientific">Spodoptera exigua</name>
    <name type="common">Beet armyworm</name>
    <name type="synonym">Noctua fulgens</name>
    <dbReference type="NCBI Taxonomy" id="7107"/>
    <lineage>
        <taxon>Eukaryota</taxon>
        <taxon>Metazoa</taxon>
        <taxon>Ecdysozoa</taxon>
        <taxon>Arthropoda</taxon>
        <taxon>Hexapoda</taxon>
        <taxon>Insecta</taxon>
        <taxon>Pterygota</taxon>
        <taxon>Neoptera</taxon>
        <taxon>Endopterygota</taxon>
        <taxon>Lepidoptera</taxon>
        <taxon>Glossata</taxon>
        <taxon>Ditrysia</taxon>
        <taxon>Noctuoidea</taxon>
        <taxon>Noctuidae</taxon>
        <taxon>Amphipyrinae</taxon>
        <taxon>Spodoptera</taxon>
    </lineage>
</organism>
<reference evidence="4" key="1">
    <citation type="submission" date="2020-08" db="EMBL/GenBank/DDBJ databases">
        <title>Spodoptera exigua strain:BAW_Kor-Di-RS1 Genome sequencing and assembly.</title>
        <authorList>
            <person name="Kim J."/>
            <person name="Nam H.Y."/>
            <person name="Kwon M."/>
            <person name="Choi J.H."/>
            <person name="Cho S.R."/>
            <person name="Kim G.-H."/>
        </authorList>
    </citation>
    <scope>NUCLEOTIDE SEQUENCE</scope>
    <source>
        <strain evidence="4">BAW_Kor-Di-RS1</strain>
        <tissue evidence="4">Whole-body</tissue>
    </source>
</reference>
<proteinExistence type="predicted"/>
<evidence type="ECO:0000313" key="6">
    <source>
        <dbReference type="Proteomes" id="UP000648187"/>
    </source>
</evidence>
<name>A0A835GDH8_SPOEX</name>
<keyword evidence="1" id="KW-0175">Coiled coil</keyword>
<keyword evidence="6" id="KW-1185">Reference proteome</keyword>
<reference evidence="5" key="2">
    <citation type="journal article" date="2021" name="G3 (Bethesda)">
        <title>Genome and transcriptome analysis of the beet armyworm Spodoptera exigua reveals targets for pest control. .</title>
        <authorList>
            <person name="Simon S."/>
            <person name="Breeschoten T."/>
            <person name="Jansen H.J."/>
            <person name="Dirks R.P."/>
            <person name="Schranz M.E."/>
            <person name="Ros V.I.D."/>
        </authorList>
    </citation>
    <scope>NUCLEOTIDE SEQUENCE</scope>
    <source>
        <strain evidence="5">TB_SE_WUR_2020</strain>
    </source>
</reference>
<feature type="region of interest" description="Disordered" evidence="2">
    <location>
        <begin position="1"/>
        <end position="23"/>
    </location>
</feature>
<dbReference type="EMBL" id="JACEFF010000681">
    <property type="protein sequence ID" value="KAH9632850.1"/>
    <property type="molecule type" value="Genomic_DNA"/>
</dbReference>
<feature type="domain" description="FP protein C-terminal" evidence="3">
    <location>
        <begin position="261"/>
        <end position="312"/>
    </location>
</feature>
<gene>
    <name evidence="5" type="ORF">HF086_013637</name>
    <name evidence="4" type="ORF">HW555_008204</name>
</gene>
<evidence type="ECO:0000256" key="2">
    <source>
        <dbReference type="SAM" id="MobiDB-lite"/>
    </source>
</evidence>
<evidence type="ECO:0000259" key="3">
    <source>
        <dbReference type="Pfam" id="PF25298"/>
    </source>
</evidence>
<dbReference type="Proteomes" id="UP000814243">
    <property type="component" value="Unassembled WGS sequence"/>
</dbReference>
<evidence type="ECO:0000256" key="1">
    <source>
        <dbReference type="SAM" id="Coils"/>
    </source>
</evidence>